<accession>A0A0W7TVY8</accession>
<gene>
    <name evidence="1" type="ORF">ASJ35_01525</name>
</gene>
<dbReference type="EMBL" id="LMUA01000001">
    <property type="protein sequence ID" value="KUE77979.1"/>
    <property type="molecule type" value="Genomic_DNA"/>
</dbReference>
<protein>
    <submittedName>
        <fullName evidence="1">Uncharacterized protein</fullName>
    </submittedName>
</protein>
<proteinExistence type="predicted"/>
<comment type="caution">
    <text evidence="1">The sequence shown here is derived from an EMBL/GenBank/DDBJ whole genome shotgun (WGS) entry which is preliminary data.</text>
</comment>
<dbReference type="RefSeq" id="WP_058722656.1">
    <property type="nucleotide sequence ID" value="NZ_LMUA01000001.1"/>
</dbReference>
<evidence type="ECO:0000313" key="1">
    <source>
        <dbReference type="EMBL" id="KUE77979.1"/>
    </source>
</evidence>
<dbReference type="AlphaFoldDB" id="A0A0W7TVY8"/>
<sequence length="343" mass="40506">MKNKEPHSEFTFQIEPKHYFKHNYLTYCNDVLVSMLKYADEEKMASVSISFDDGENEEFEQDENWQEWLITHGHREEIYEVYYRHTFFSLVADFCSYMLESINCAAKMKVAVSYALLRKPLKDTLGYIEWLRVNRNSMLDLLVSGKPEDLVITKERAREHTSLIEENCNMSSFFDFRYNKASETSLEHIWNNANHLITTKYKLSKTEPGNLNFVFADEAILRSFSDYYYITVPAIMSYAVNLICEMFEEFAPLNKYTVLMNKLNRTLRSLEMLETISFDDAKKLYSSGNVPIVCPRCGLKMKMTDKRMLKFISNKCTCIRCLKTIKTGRYIFDWEKVDFVFDE</sequence>
<organism evidence="1 2">
    <name type="scientific">Ruthenibacterium lactatiformans</name>
    <dbReference type="NCBI Taxonomy" id="1550024"/>
    <lineage>
        <taxon>Bacteria</taxon>
        <taxon>Bacillati</taxon>
        <taxon>Bacillota</taxon>
        <taxon>Clostridia</taxon>
        <taxon>Eubacteriales</taxon>
        <taxon>Oscillospiraceae</taxon>
        <taxon>Ruthenibacterium</taxon>
    </lineage>
</organism>
<evidence type="ECO:0000313" key="2">
    <source>
        <dbReference type="Proteomes" id="UP000053433"/>
    </source>
</evidence>
<name>A0A0W7TVY8_9FIRM</name>
<dbReference type="Proteomes" id="UP000053433">
    <property type="component" value="Unassembled WGS sequence"/>
</dbReference>
<reference evidence="1 2" key="1">
    <citation type="submission" date="2015-10" db="EMBL/GenBank/DDBJ databases">
        <title>A novel member of the family Ruminococcaceae isolated from human faeces.</title>
        <authorList>
            <person name="Shkoporov A.N."/>
            <person name="Chaplin A.V."/>
            <person name="Motuzova O.V."/>
            <person name="Kafarskaia L.I."/>
            <person name="Efimov B.A."/>
        </authorList>
    </citation>
    <scope>NUCLEOTIDE SEQUENCE [LARGE SCALE GENOMIC DNA]</scope>
    <source>
        <strain evidence="1 2">668</strain>
    </source>
</reference>